<dbReference type="Proteomes" id="UP000177625">
    <property type="component" value="Unassembled WGS sequence"/>
</dbReference>
<gene>
    <name evidence="2" type="ORF">RSE6_13499</name>
</gene>
<evidence type="ECO:0000313" key="3">
    <source>
        <dbReference type="Proteomes" id="UP000177625"/>
    </source>
</evidence>
<protein>
    <submittedName>
        <fullName evidence="2">Uncharacterized protein</fullName>
    </submittedName>
</protein>
<accession>A0A1E1MT10</accession>
<proteinExistence type="predicted"/>
<dbReference type="EMBL" id="FJVC01000559">
    <property type="protein sequence ID" value="CZT52221.1"/>
    <property type="molecule type" value="Genomic_DNA"/>
</dbReference>
<keyword evidence="3" id="KW-1185">Reference proteome</keyword>
<feature type="compositionally biased region" description="Polar residues" evidence="1">
    <location>
        <begin position="1"/>
        <end position="17"/>
    </location>
</feature>
<reference evidence="3" key="1">
    <citation type="submission" date="2016-03" db="EMBL/GenBank/DDBJ databases">
        <authorList>
            <person name="Guldener U."/>
        </authorList>
    </citation>
    <scope>NUCLEOTIDE SEQUENCE [LARGE SCALE GENOMIC DNA]</scope>
</reference>
<sequence>MANENQKAATGRPSPQENKLYGGHDEALEKWKWIRKGPFDLLNPSVY</sequence>
<evidence type="ECO:0000256" key="1">
    <source>
        <dbReference type="SAM" id="MobiDB-lite"/>
    </source>
</evidence>
<dbReference type="AlphaFoldDB" id="A0A1E1MT10"/>
<name>A0A1E1MT10_RHYSE</name>
<evidence type="ECO:0000313" key="2">
    <source>
        <dbReference type="EMBL" id="CZT52221.1"/>
    </source>
</evidence>
<feature type="region of interest" description="Disordered" evidence="1">
    <location>
        <begin position="1"/>
        <end position="22"/>
    </location>
</feature>
<organism evidence="2 3">
    <name type="scientific">Rhynchosporium secalis</name>
    <name type="common">Barley scald fungus</name>
    <dbReference type="NCBI Taxonomy" id="38038"/>
    <lineage>
        <taxon>Eukaryota</taxon>
        <taxon>Fungi</taxon>
        <taxon>Dikarya</taxon>
        <taxon>Ascomycota</taxon>
        <taxon>Pezizomycotina</taxon>
        <taxon>Leotiomycetes</taxon>
        <taxon>Helotiales</taxon>
        <taxon>Ploettnerulaceae</taxon>
        <taxon>Rhynchosporium</taxon>
    </lineage>
</organism>